<keyword evidence="1" id="KW-0472">Membrane</keyword>
<sequence>MHKIHTFRGCGLLRAHFSSLKCLPPRAHHFASATKQRAYLGVTAAPSSTMRRSLHWNLPDELWGAVNAVSAGMSKSERKTFATSSAVCKAAASTQSASDMDMPSHLPQHIQDRLNQRPQLQGKQLALTLVLPFLTCVALTLSVGPASFSLKWSLAMGMLYIGQAALLRTLFMEQEFKALQVTEAELADGDSKFRELDGLTVHYKAAAPPGGAAKAAGGAPCGLAMYHGFGANTFSWSFVDRRLAEELGATVVSHDMPGFGLTQRSSEVGHYTIQSNGRIGRLLLDAELSAESSPKSDIDKASVISIDVQAGDSDRARQQGARPKRILVGHSLGGACAVAEVIDHPEGIDGLILVAPAVVAPLFSSSRGPSNSGLCRKEANSMSATFEGPEKVQASKKRQLPAWLRGAAGALQVLTAETAAAFARCVLWLLQPVLVLALRSAVRSRAFWERGLGSAWFQKTGVTPSILDAYRLPQLVQGWEWGLLRFLRARVTSGQSVWKALRSGYGQAERSQALRLKAAVAEHGIKVLIIHGEKDALVPRWNSQKLAALLDADLEVFQDCGHMPMEEMPDRFIATVAKFLPKCI</sequence>
<gene>
    <name evidence="3" type="ORF">CVIRNUC_003164</name>
</gene>
<dbReference type="AlphaFoldDB" id="A0AAV1I253"/>
<dbReference type="PANTHER" id="PTHR43689">
    <property type="entry name" value="HYDROLASE"/>
    <property type="match status" value="1"/>
</dbReference>
<dbReference type="Gene3D" id="3.40.50.1820">
    <property type="entry name" value="alpha/beta hydrolase"/>
    <property type="match status" value="1"/>
</dbReference>
<comment type="caution">
    <text evidence="3">The sequence shown here is derived from an EMBL/GenBank/DDBJ whole genome shotgun (WGS) entry which is preliminary data.</text>
</comment>
<feature type="domain" description="AB hydrolase-1" evidence="2">
    <location>
        <begin position="227"/>
        <end position="574"/>
    </location>
</feature>
<protein>
    <recommendedName>
        <fullName evidence="2">AB hydrolase-1 domain-containing protein</fullName>
    </recommendedName>
</protein>
<dbReference type="InterPro" id="IPR029058">
    <property type="entry name" value="AB_hydrolase_fold"/>
</dbReference>
<keyword evidence="1" id="KW-1133">Transmembrane helix</keyword>
<evidence type="ECO:0000313" key="3">
    <source>
        <dbReference type="EMBL" id="CAK0764500.1"/>
    </source>
</evidence>
<dbReference type="EMBL" id="CAUYUE010000004">
    <property type="protein sequence ID" value="CAK0764500.1"/>
    <property type="molecule type" value="Genomic_DNA"/>
</dbReference>
<organism evidence="3 4">
    <name type="scientific">Coccomyxa viridis</name>
    <dbReference type="NCBI Taxonomy" id="1274662"/>
    <lineage>
        <taxon>Eukaryota</taxon>
        <taxon>Viridiplantae</taxon>
        <taxon>Chlorophyta</taxon>
        <taxon>core chlorophytes</taxon>
        <taxon>Trebouxiophyceae</taxon>
        <taxon>Trebouxiophyceae incertae sedis</taxon>
        <taxon>Coccomyxaceae</taxon>
        <taxon>Coccomyxa</taxon>
    </lineage>
</organism>
<keyword evidence="4" id="KW-1185">Reference proteome</keyword>
<name>A0AAV1I253_9CHLO</name>
<dbReference type="Pfam" id="PF12697">
    <property type="entry name" value="Abhydrolase_6"/>
    <property type="match status" value="1"/>
</dbReference>
<feature type="transmembrane region" description="Helical" evidence="1">
    <location>
        <begin position="125"/>
        <end position="146"/>
    </location>
</feature>
<accession>A0AAV1I253</accession>
<dbReference type="PANTHER" id="PTHR43689:SF1">
    <property type="entry name" value="ALPHA_BETA-HYDROLASES SUPERFAMILY PROTEIN"/>
    <property type="match status" value="1"/>
</dbReference>
<evidence type="ECO:0000256" key="1">
    <source>
        <dbReference type="SAM" id="Phobius"/>
    </source>
</evidence>
<evidence type="ECO:0000313" key="4">
    <source>
        <dbReference type="Proteomes" id="UP001314263"/>
    </source>
</evidence>
<dbReference type="InterPro" id="IPR000073">
    <property type="entry name" value="AB_hydrolase_1"/>
</dbReference>
<evidence type="ECO:0000259" key="2">
    <source>
        <dbReference type="Pfam" id="PF12697"/>
    </source>
</evidence>
<proteinExistence type="predicted"/>
<dbReference type="Proteomes" id="UP001314263">
    <property type="component" value="Unassembled WGS sequence"/>
</dbReference>
<reference evidence="3 4" key="1">
    <citation type="submission" date="2023-10" db="EMBL/GenBank/DDBJ databases">
        <authorList>
            <person name="Maclean D."/>
            <person name="Macfadyen A."/>
        </authorList>
    </citation>
    <scope>NUCLEOTIDE SEQUENCE [LARGE SCALE GENOMIC DNA]</scope>
</reference>
<dbReference type="SUPFAM" id="SSF53474">
    <property type="entry name" value="alpha/beta-Hydrolases"/>
    <property type="match status" value="1"/>
</dbReference>
<keyword evidence="1" id="KW-0812">Transmembrane</keyword>